<dbReference type="GO" id="GO:0046872">
    <property type="term" value="F:metal ion binding"/>
    <property type="evidence" value="ECO:0007669"/>
    <property type="project" value="UniProtKB-KW"/>
</dbReference>
<reference evidence="8 9" key="1">
    <citation type="submission" date="2020-08" db="EMBL/GenBank/DDBJ databases">
        <title>Genomic Encyclopedia of Type Strains, Phase IV (KMG-IV): sequencing the most valuable type-strain genomes for metagenomic binning, comparative biology and taxonomic classification.</title>
        <authorList>
            <person name="Goeker M."/>
        </authorList>
    </citation>
    <scope>NUCLEOTIDE SEQUENCE [LARGE SCALE GENOMIC DNA]</scope>
    <source>
        <strain evidence="8 9">DSM 101465</strain>
    </source>
</reference>
<dbReference type="InterPro" id="IPR045121">
    <property type="entry name" value="CoAse"/>
</dbReference>
<dbReference type="Gene3D" id="3.90.79.10">
    <property type="entry name" value="Nucleoside Triphosphate Pyrophosphohydrolase"/>
    <property type="match status" value="1"/>
</dbReference>
<dbReference type="PANTHER" id="PTHR12992:SF11">
    <property type="entry name" value="MITOCHONDRIAL COENZYME A DIPHOSPHATASE NUDT8"/>
    <property type="match status" value="1"/>
</dbReference>
<protein>
    <submittedName>
        <fullName evidence="8">8-oxo-dGTP pyrophosphatase MutT (NUDIX family)</fullName>
    </submittedName>
</protein>
<keyword evidence="9" id="KW-1185">Reference proteome</keyword>
<dbReference type="NCBIfam" id="NF007980">
    <property type="entry name" value="PRK10707.1"/>
    <property type="match status" value="1"/>
</dbReference>
<dbReference type="PANTHER" id="PTHR12992">
    <property type="entry name" value="NUDIX HYDROLASE"/>
    <property type="match status" value="1"/>
</dbReference>
<feature type="domain" description="Nudix hydrolase" evidence="7">
    <location>
        <begin position="52"/>
        <end position="188"/>
    </location>
</feature>
<dbReference type="SUPFAM" id="SSF55811">
    <property type="entry name" value="Nudix"/>
    <property type="match status" value="1"/>
</dbReference>
<evidence type="ECO:0000256" key="6">
    <source>
        <dbReference type="ARBA" id="ARBA00023211"/>
    </source>
</evidence>
<dbReference type="GO" id="GO:0010945">
    <property type="term" value="F:coenzyme A diphosphatase activity"/>
    <property type="evidence" value="ECO:0007669"/>
    <property type="project" value="InterPro"/>
</dbReference>
<dbReference type="Proteomes" id="UP000588017">
    <property type="component" value="Unassembled WGS sequence"/>
</dbReference>
<evidence type="ECO:0000256" key="2">
    <source>
        <dbReference type="ARBA" id="ARBA00001946"/>
    </source>
</evidence>
<gene>
    <name evidence="8" type="ORF">HNQ73_001614</name>
</gene>
<keyword evidence="3" id="KW-0479">Metal-binding</keyword>
<dbReference type="CDD" id="cd03426">
    <property type="entry name" value="NUDIX_CoAse_Nudt7"/>
    <property type="match status" value="1"/>
</dbReference>
<evidence type="ECO:0000256" key="3">
    <source>
        <dbReference type="ARBA" id="ARBA00022723"/>
    </source>
</evidence>
<proteinExistence type="predicted"/>
<evidence type="ECO:0000256" key="1">
    <source>
        <dbReference type="ARBA" id="ARBA00001936"/>
    </source>
</evidence>
<keyword evidence="4" id="KW-0378">Hydrolase</keyword>
<sequence>MADQNAIVDEATFLERARRRLLPHPPALAGTVRLRGDHDLAGGRPEVAVEVARPAAVLVPVVTRATGVSLLLTQRAAHLRQHSAQIAFPGGKMDPEDATPLTTALREAREEIGLDSGHVRPLGYLDEYLSSTGYRIVPVVGQVTPGFTLTVNRAEVDEAFEVPLDFLMDAANHQRHSREWRGTLRHYYAMPFGERYIWGVTAGIIRNLYERLYGP</sequence>
<comment type="caution">
    <text evidence="8">The sequence shown here is derived from an EMBL/GenBank/DDBJ whole genome shotgun (WGS) entry which is preliminary data.</text>
</comment>
<dbReference type="Pfam" id="PF00293">
    <property type="entry name" value="NUDIX"/>
    <property type="match status" value="1"/>
</dbReference>
<dbReference type="PROSITE" id="PS51462">
    <property type="entry name" value="NUDIX"/>
    <property type="match status" value="1"/>
</dbReference>
<name>A0A841K693_9HYPH</name>
<dbReference type="AlphaFoldDB" id="A0A841K693"/>
<dbReference type="RefSeq" id="WP_244649966.1">
    <property type="nucleotide sequence ID" value="NZ_BMHX01000003.1"/>
</dbReference>
<comment type="cofactor">
    <cofactor evidence="1">
        <name>Mn(2+)</name>
        <dbReference type="ChEBI" id="CHEBI:29035"/>
    </cofactor>
</comment>
<dbReference type="EMBL" id="JACHEH010000003">
    <property type="protein sequence ID" value="MBB6167991.1"/>
    <property type="molecule type" value="Genomic_DNA"/>
</dbReference>
<keyword evidence="6" id="KW-0464">Manganese</keyword>
<accession>A0A841K693</accession>
<keyword evidence="5" id="KW-0460">Magnesium</keyword>
<evidence type="ECO:0000313" key="8">
    <source>
        <dbReference type="EMBL" id="MBB6167991.1"/>
    </source>
</evidence>
<comment type="cofactor">
    <cofactor evidence="2">
        <name>Mg(2+)</name>
        <dbReference type="ChEBI" id="CHEBI:18420"/>
    </cofactor>
</comment>
<dbReference type="InterPro" id="IPR015797">
    <property type="entry name" value="NUDIX_hydrolase-like_dom_sf"/>
</dbReference>
<evidence type="ECO:0000256" key="4">
    <source>
        <dbReference type="ARBA" id="ARBA00022801"/>
    </source>
</evidence>
<evidence type="ECO:0000259" key="7">
    <source>
        <dbReference type="PROSITE" id="PS51462"/>
    </source>
</evidence>
<evidence type="ECO:0000313" key="9">
    <source>
        <dbReference type="Proteomes" id="UP000588017"/>
    </source>
</evidence>
<dbReference type="InterPro" id="IPR000086">
    <property type="entry name" value="NUDIX_hydrolase_dom"/>
</dbReference>
<evidence type="ECO:0000256" key="5">
    <source>
        <dbReference type="ARBA" id="ARBA00022842"/>
    </source>
</evidence>
<organism evidence="8 9">
    <name type="scientific">Chelatococcus composti</name>
    <dbReference type="NCBI Taxonomy" id="1743235"/>
    <lineage>
        <taxon>Bacteria</taxon>
        <taxon>Pseudomonadati</taxon>
        <taxon>Pseudomonadota</taxon>
        <taxon>Alphaproteobacteria</taxon>
        <taxon>Hyphomicrobiales</taxon>
        <taxon>Chelatococcaceae</taxon>
        <taxon>Chelatococcus</taxon>
    </lineage>
</organism>